<evidence type="ECO:0000313" key="2">
    <source>
        <dbReference type="EMBL" id="PZQ12951.1"/>
    </source>
</evidence>
<evidence type="ECO:0000259" key="1">
    <source>
        <dbReference type="Pfam" id="PF01863"/>
    </source>
</evidence>
<accession>A0A2W5K7U1</accession>
<dbReference type="PANTHER" id="PTHR30399">
    <property type="entry name" value="UNCHARACTERIZED PROTEIN YGJP"/>
    <property type="match status" value="1"/>
</dbReference>
<dbReference type="GO" id="GO:0016787">
    <property type="term" value="F:hydrolase activity"/>
    <property type="evidence" value="ECO:0007669"/>
    <property type="project" value="UniProtKB-KW"/>
</dbReference>
<protein>
    <submittedName>
        <fullName evidence="2">Metal-dependent hydrolase</fullName>
    </submittedName>
</protein>
<reference evidence="2 3" key="1">
    <citation type="submission" date="2017-08" db="EMBL/GenBank/DDBJ databases">
        <title>Infants hospitalized years apart are colonized by the same room-sourced microbial strains.</title>
        <authorList>
            <person name="Brooks B."/>
            <person name="Olm M.R."/>
            <person name="Firek B.A."/>
            <person name="Baker R."/>
            <person name="Thomas B.C."/>
            <person name="Morowitz M.J."/>
            <person name="Banfield J.F."/>
        </authorList>
    </citation>
    <scope>NUCLEOTIDE SEQUENCE [LARGE SCALE GENOMIC DNA]</scope>
    <source>
        <strain evidence="2">S2_005_003_R2_43</strain>
    </source>
</reference>
<evidence type="ECO:0000313" key="3">
    <source>
        <dbReference type="Proteomes" id="UP000249577"/>
    </source>
</evidence>
<organism evidence="2 3">
    <name type="scientific">Ancylobacter novellus</name>
    <name type="common">Thiobacillus novellus</name>
    <dbReference type="NCBI Taxonomy" id="921"/>
    <lineage>
        <taxon>Bacteria</taxon>
        <taxon>Pseudomonadati</taxon>
        <taxon>Pseudomonadota</taxon>
        <taxon>Alphaproteobacteria</taxon>
        <taxon>Hyphomicrobiales</taxon>
        <taxon>Xanthobacteraceae</taxon>
        <taxon>Ancylobacter</taxon>
    </lineage>
</organism>
<dbReference type="Gene3D" id="3.30.2010.10">
    <property type="entry name" value="Metalloproteases ('zincins'), catalytic domain"/>
    <property type="match status" value="1"/>
</dbReference>
<sequence>MSLFRVLRPRPLLVRQETAAGPDAFVVSTRLGAVPVTVRRSSQARRMTLRVRSATRDVTLTLPSRTAETAARDFVERHVGWIEQRLARLPERIPFEPGEIVPLRGVAHRIAMRPGLRGLVRVEPGARGAEPEIAVYGFPEHAPRRVADFLKREARAAFVEAADRHAAALGVTIGRIVLKDTTSRWGSCSATGDLAFSWRMILAPAFVLDYLAAHEVAHRREMNHGPRYWAHVERLFPDYERAEGWLRAHGTALHRYG</sequence>
<dbReference type="InterPro" id="IPR002725">
    <property type="entry name" value="YgjP-like_metallopeptidase"/>
</dbReference>
<dbReference type="PANTHER" id="PTHR30399:SF1">
    <property type="entry name" value="UTP PYROPHOSPHATASE"/>
    <property type="match status" value="1"/>
</dbReference>
<dbReference type="Proteomes" id="UP000249577">
    <property type="component" value="Unassembled WGS sequence"/>
</dbReference>
<dbReference type="EMBL" id="QFPN01000008">
    <property type="protein sequence ID" value="PZQ12951.1"/>
    <property type="molecule type" value="Genomic_DNA"/>
</dbReference>
<name>A0A2W5K7U1_ANCNO</name>
<dbReference type="AlphaFoldDB" id="A0A2W5K7U1"/>
<dbReference type="Pfam" id="PF01863">
    <property type="entry name" value="YgjP-like"/>
    <property type="match status" value="1"/>
</dbReference>
<gene>
    <name evidence="2" type="ORF">DI565_14845</name>
</gene>
<proteinExistence type="predicted"/>
<keyword evidence="2" id="KW-0378">Hydrolase</keyword>
<dbReference type="CDD" id="cd07344">
    <property type="entry name" value="M48_yhfN_like"/>
    <property type="match status" value="1"/>
</dbReference>
<dbReference type="InterPro" id="IPR053136">
    <property type="entry name" value="UTP_pyrophosphatase-like"/>
</dbReference>
<comment type="caution">
    <text evidence="2">The sequence shown here is derived from an EMBL/GenBank/DDBJ whole genome shotgun (WGS) entry which is preliminary data.</text>
</comment>
<feature type="domain" description="YgjP-like metallopeptidase" evidence="1">
    <location>
        <begin position="46"/>
        <end position="249"/>
    </location>
</feature>